<feature type="non-terminal residue" evidence="5">
    <location>
        <position position="189"/>
    </location>
</feature>
<dbReference type="OrthoDB" id="439808at2759"/>
<dbReference type="SMART" id="SM00360">
    <property type="entry name" value="RRM"/>
    <property type="match status" value="2"/>
</dbReference>
<keyword evidence="1 2" id="KW-0694">RNA-binding</keyword>
<dbReference type="Gene3D" id="3.30.70.330">
    <property type="match status" value="2"/>
</dbReference>
<evidence type="ECO:0000259" key="4">
    <source>
        <dbReference type="PROSITE" id="PS50102"/>
    </source>
</evidence>
<dbReference type="PROSITE" id="PS50102">
    <property type="entry name" value="RRM"/>
    <property type="match status" value="2"/>
</dbReference>
<reference evidence="5 6" key="1">
    <citation type="journal article" date="2018" name="Mol. Biol. Evol.">
        <title>Broad Genomic Sampling Reveals a Smut Pathogenic Ancestry of the Fungal Clade Ustilaginomycotina.</title>
        <authorList>
            <person name="Kijpornyongpan T."/>
            <person name="Mondo S.J."/>
            <person name="Barry K."/>
            <person name="Sandor L."/>
            <person name="Lee J."/>
            <person name="Lipzen A."/>
            <person name="Pangilinan J."/>
            <person name="LaButti K."/>
            <person name="Hainaut M."/>
            <person name="Henrissat B."/>
            <person name="Grigoriev I.V."/>
            <person name="Spatafora J.W."/>
            <person name="Aime M.C."/>
        </authorList>
    </citation>
    <scope>NUCLEOTIDE SEQUENCE [LARGE SCALE GENOMIC DNA]</scope>
    <source>
        <strain evidence="5 6">MCA 4718</strain>
    </source>
</reference>
<name>A0A316UC78_9BASI</name>
<keyword evidence="6" id="KW-1185">Reference proteome</keyword>
<dbReference type="GO" id="GO:0003723">
    <property type="term" value="F:RNA binding"/>
    <property type="evidence" value="ECO:0007669"/>
    <property type="project" value="UniProtKB-UniRule"/>
</dbReference>
<dbReference type="EMBL" id="KZ819322">
    <property type="protein sequence ID" value="PWN22796.1"/>
    <property type="molecule type" value="Genomic_DNA"/>
</dbReference>
<protein>
    <submittedName>
        <fullName evidence="5">RNA-binding domain-containing protein</fullName>
    </submittedName>
</protein>
<gene>
    <name evidence="5" type="ORF">BCV69DRAFT_233506</name>
</gene>
<evidence type="ECO:0000256" key="2">
    <source>
        <dbReference type="PROSITE-ProRule" id="PRU00176"/>
    </source>
</evidence>
<dbReference type="Proteomes" id="UP000245942">
    <property type="component" value="Unassembled WGS sequence"/>
</dbReference>
<proteinExistence type="predicted"/>
<dbReference type="RefSeq" id="XP_025349956.1">
    <property type="nucleotide sequence ID" value="XM_025489863.1"/>
</dbReference>
<feature type="region of interest" description="Disordered" evidence="3">
    <location>
        <begin position="64"/>
        <end position="100"/>
    </location>
</feature>
<feature type="domain" description="RRM" evidence="4">
    <location>
        <begin position="106"/>
        <end position="184"/>
    </location>
</feature>
<feature type="domain" description="RRM" evidence="4">
    <location>
        <begin position="6"/>
        <end position="83"/>
    </location>
</feature>
<dbReference type="SUPFAM" id="SSF54928">
    <property type="entry name" value="RNA-binding domain, RBD"/>
    <property type="match status" value="2"/>
</dbReference>
<evidence type="ECO:0000256" key="1">
    <source>
        <dbReference type="ARBA" id="ARBA00022884"/>
    </source>
</evidence>
<evidence type="ECO:0000256" key="3">
    <source>
        <dbReference type="SAM" id="MobiDB-lite"/>
    </source>
</evidence>
<dbReference type="AlphaFoldDB" id="A0A316UC78"/>
<dbReference type="InterPro" id="IPR012677">
    <property type="entry name" value="Nucleotide-bd_a/b_plait_sf"/>
</dbReference>
<dbReference type="STRING" id="1684307.A0A316UC78"/>
<evidence type="ECO:0000313" key="5">
    <source>
        <dbReference type="EMBL" id="PWN22796.1"/>
    </source>
</evidence>
<dbReference type="InterPro" id="IPR052462">
    <property type="entry name" value="SLIRP/GR-RBP-like"/>
</dbReference>
<evidence type="ECO:0000313" key="6">
    <source>
        <dbReference type="Proteomes" id="UP000245942"/>
    </source>
</evidence>
<dbReference type="InterPro" id="IPR035979">
    <property type="entry name" value="RBD_domain_sf"/>
</dbReference>
<accession>A0A316UC78</accession>
<feature type="non-terminal residue" evidence="5">
    <location>
        <position position="1"/>
    </location>
</feature>
<feature type="compositionally biased region" description="Basic and acidic residues" evidence="3">
    <location>
        <begin position="85"/>
        <end position="100"/>
    </location>
</feature>
<sequence>DADATCNIFVGRLSWNVDDEWLQSEFQEFGEITRAKVMTDRDTGKSKGFGYVEFTTPEAAKAALSAKDREVDGRPINVDLSQPRQPRDVNDARAKKFNDKRSDPSPILWAGGLAFSLTEDDLWEAFGAYGEVSRVTLPKDFETGRPKGFAYIEYSAQDSADKAIEGLAGQELGGRAVRLDYAPPRDQNG</sequence>
<dbReference type="Pfam" id="PF00076">
    <property type="entry name" value="RRM_1"/>
    <property type="match status" value="2"/>
</dbReference>
<organism evidence="5 6">
    <name type="scientific">Pseudomicrostroma glucosiphilum</name>
    <dbReference type="NCBI Taxonomy" id="1684307"/>
    <lineage>
        <taxon>Eukaryota</taxon>
        <taxon>Fungi</taxon>
        <taxon>Dikarya</taxon>
        <taxon>Basidiomycota</taxon>
        <taxon>Ustilaginomycotina</taxon>
        <taxon>Exobasidiomycetes</taxon>
        <taxon>Microstromatales</taxon>
        <taxon>Microstromatales incertae sedis</taxon>
        <taxon>Pseudomicrostroma</taxon>
    </lineage>
</organism>
<dbReference type="GeneID" id="37011597"/>
<dbReference type="InterPro" id="IPR000504">
    <property type="entry name" value="RRM_dom"/>
</dbReference>
<dbReference type="PANTHER" id="PTHR48027">
    <property type="entry name" value="HETEROGENEOUS NUCLEAR RIBONUCLEOPROTEIN 87F-RELATED"/>
    <property type="match status" value="1"/>
</dbReference>